<dbReference type="GO" id="GO:0042256">
    <property type="term" value="P:cytosolic ribosome assembly"/>
    <property type="evidence" value="ECO:0007669"/>
    <property type="project" value="TreeGrafter"/>
</dbReference>
<dbReference type="RefSeq" id="XP_066069051.1">
    <property type="nucleotide sequence ID" value="XM_066212954.1"/>
</dbReference>
<protein>
    <recommendedName>
        <fullName evidence="3">Complement component 1 Q subcomponent-binding protein, mitochondrial</fullName>
    </recommendedName>
</protein>
<organism evidence="1 2">
    <name type="scientific">Cryptococcus depauperatus CBS 7841</name>
    <dbReference type="NCBI Taxonomy" id="1295531"/>
    <lineage>
        <taxon>Eukaryota</taxon>
        <taxon>Fungi</taxon>
        <taxon>Dikarya</taxon>
        <taxon>Basidiomycota</taxon>
        <taxon>Agaricomycotina</taxon>
        <taxon>Tremellomycetes</taxon>
        <taxon>Tremellales</taxon>
        <taxon>Cryptococcaceae</taxon>
        <taxon>Cryptococcus</taxon>
    </lineage>
</organism>
<proteinExistence type="predicted"/>
<accession>A0AAJ8M271</accession>
<dbReference type="Proteomes" id="UP000094043">
    <property type="component" value="Chromosome 4"/>
</dbReference>
<dbReference type="InterPro" id="IPR036561">
    <property type="entry name" value="MAM33_sf"/>
</dbReference>
<gene>
    <name evidence="1" type="ORF">L203_103557</name>
</gene>
<reference evidence="1" key="3">
    <citation type="submission" date="2024-01" db="EMBL/GenBank/DDBJ databases">
        <authorList>
            <person name="Coelho M.A."/>
            <person name="David-Palma M."/>
            <person name="Shea T."/>
            <person name="Sun S."/>
            <person name="Cuomo C.A."/>
            <person name="Heitman J."/>
        </authorList>
    </citation>
    <scope>NUCLEOTIDE SEQUENCE</scope>
    <source>
        <strain evidence="1">CBS 7841</strain>
    </source>
</reference>
<dbReference type="KEGG" id="cdep:91087768"/>
<dbReference type="PANTHER" id="PTHR10826:SF1">
    <property type="entry name" value="COMPLEMENT COMPONENT 1 Q SUBCOMPONENT-BINDING PROTEIN, MITOCHONDRIAL"/>
    <property type="match status" value="1"/>
</dbReference>
<dbReference type="Gene3D" id="3.10.280.10">
    <property type="entry name" value="Mitochondrial glycoprotein"/>
    <property type="match status" value="1"/>
</dbReference>
<name>A0AAJ8M271_9TREE</name>
<dbReference type="InterPro" id="IPR003428">
    <property type="entry name" value="MAM33"/>
</dbReference>
<reference evidence="1" key="1">
    <citation type="submission" date="2016-06" db="EMBL/GenBank/DDBJ databases">
        <authorList>
            <person name="Cuomo C."/>
            <person name="Litvintseva A."/>
            <person name="Heitman J."/>
            <person name="Chen Y."/>
            <person name="Sun S."/>
            <person name="Springer D."/>
            <person name="Dromer F."/>
            <person name="Young S."/>
            <person name="Zeng Q."/>
            <person name="Chapman S."/>
            <person name="Gujja S."/>
            <person name="Saif S."/>
            <person name="Birren B."/>
        </authorList>
    </citation>
    <scope>NUCLEOTIDE SEQUENCE</scope>
    <source>
        <strain evidence="1">CBS 7841</strain>
    </source>
</reference>
<dbReference type="PANTHER" id="PTHR10826">
    <property type="entry name" value="COMPLEMENT COMPONENT 1"/>
    <property type="match status" value="1"/>
</dbReference>
<evidence type="ECO:0008006" key="3">
    <source>
        <dbReference type="Google" id="ProtNLM"/>
    </source>
</evidence>
<dbReference type="AlphaFoldDB" id="A0AAJ8M271"/>
<dbReference type="GeneID" id="91087768"/>
<sequence length="260" mass="28315">MSFRAVQPIVRPVFLRSGRTNGHGGCASIGGRSLFTLSAVHRVTALKRVNGCGCPSRAFGTTLVRKGSGETDGTLSSALAAEHKYEVESTNGQPEVPEFIENFKAQGVWEIEDIPGSDDVSDLDATTFEGEYPTEQATEEAAAGPASVTCSLSIAKQSVPGALLVDLETCDEGFEITNVAIYDKALAEAKGAEGDWERRSRYMGPQFDHLDETVQEAFGSYLAERGIDESLADFVLSYCEHKEQKDYVSWLDQIRKFVEQ</sequence>
<evidence type="ECO:0000313" key="2">
    <source>
        <dbReference type="Proteomes" id="UP000094043"/>
    </source>
</evidence>
<evidence type="ECO:0000313" key="1">
    <source>
        <dbReference type="EMBL" id="WVN88351.1"/>
    </source>
</evidence>
<keyword evidence="2" id="KW-1185">Reference proteome</keyword>
<reference evidence="1" key="2">
    <citation type="journal article" date="2022" name="Elife">
        <title>Obligate sexual reproduction of a homothallic fungus closely related to the Cryptococcus pathogenic species complex.</title>
        <authorList>
            <person name="Passer A.R."/>
            <person name="Clancey S.A."/>
            <person name="Shea T."/>
            <person name="David-Palma M."/>
            <person name="Averette A.F."/>
            <person name="Boekhout T."/>
            <person name="Porcel B.M."/>
            <person name="Nowrousian M."/>
            <person name="Cuomo C.A."/>
            <person name="Sun S."/>
            <person name="Heitman J."/>
            <person name="Coelho M.A."/>
        </authorList>
    </citation>
    <scope>NUCLEOTIDE SEQUENCE</scope>
    <source>
        <strain evidence="1">CBS 7841</strain>
    </source>
</reference>
<dbReference type="Pfam" id="PF02330">
    <property type="entry name" value="MAM33"/>
    <property type="match status" value="1"/>
</dbReference>
<dbReference type="GO" id="GO:0005759">
    <property type="term" value="C:mitochondrial matrix"/>
    <property type="evidence" value="ECO:0007669"/>
    <property type="project" value="InterPro"/>
</dbReference>
<dbReference type="EMBL" id="CP143787">
    <property type="protein sequence ID" value="WVN88351.1"/>
    <property type="molecule type" value="Genomic_DNA"/>
</dbReference>
<dbReference type="SUPFAM" id="SSF54529">
    <property type="entry name" value="Mitochondrial glycoprotein MAM33-like"/>
    <property type="match status" value="1"/>
</dbReference>